<accession>A0A085TTK7</accession>
<feature type="signal peptide" evidence="1">
    <location>
        <begin position="1"/>
        <end position="20"/>
    </location>
</feature>
<evidence type="ECO:0000256" key="1">
    <source>
        <dbReference type="SAM" id="SignalP"/>
    </source>
</evidence>
<dbReference type="OrthoDB" id="8479681at2"/>
<dbReference type="RefSeq" id="WP_038147880.1">
    <property type="nucleotide sequence ID" value="NZ_AQRC01000013.1"/>
</dbReference>
<name>A0A085TTK7_9RHOB</name>
<sequence>MTTRHLLTSTAVLGLCLTLAGCGNGTSSGRLFSWGGATAANANQQNANQLSHVAGENTAVIDRNTPAVRKKSTLWDLFSGNGDPNITVEVNKYLWQASLDVLDFLPIQEVDPFSGVIVTGYGTPPGGGRAYRATVYVTDPALDARSLKVSLRTRSGAVSADTQRAVEDAILTRARELRIRDSKL</sequence>
<organism evidence="2 3">
    <name type="scientific">Thioclava atlantica</name>
    <dbReference type="NCBI Taxonomy" id="1317124"/>
    <lineage>
        <taxon>Bacteria</taxon>
        <taxon>Pseudomonadati</taxon>
        <taxon>Pseudomonadota</taxon>
        <taxon>Alphaproteobacteria</taxon>
        <taxon>Rhodobacterales</taxon>
        <taxon>Paracoccaceae</taxon>
        <taxon>Thioclava</taxon>
    </lineage>
</organism>
<dbReference type="eggNOG" id="ENOG50315UG">
    <property type="taxonomic scope" value="Bacteria"/>
</dbReference>
<feature type="chain" id="PRO_5001797489" description="Lipoprotein" evidence="1">
    <location>
        <begin position="21"/>
        <end position="184"/>
    </location>
</feature>
<dbReference type="AlphaFoldDB" id="A0A085TTK7"/>
<dbReference type="PATRIC" id="fig|1317124.6.peg.3030"/>
<reference evidence="3" key="1">
    <citation type="submission" date="2013-04" db="EMBL/GenBank/DDBJ databases">
        <title>Thioclava sp. 13D2W-2 Genome Sequencing.</title>
        <authorList>
            <person name="Lai Q."/>
            <person name="Li G."/>
            <person name="Shao Z."/>
        </authorList>
    </citation>
    <scope>NUCLEOTIDE SEQUENCE [LARGE SCALE GENOMIC DNA]</scope>
    <source>
        <strain evidence="3">13D2W-2</strain>
    </source>
</reference>
<keyword evidence="1" id="KW-0732">Signal</keyword>
<evidence type="ECO:0000313" key="3">
    <source>
        <dbReference type="Proteomes" id="UP000028607"/>
    </source>
</evidence>
<evidence type="ECO:0008006" key="4">
    <source>
        <dbReference type="Google" id="ProtNLM"/>
    </source>
</evidence>
<reference evidence="2 3" key="2">
    <citation type="journal article" date="2015" name="Antonie Van Leeuwenhoek">
        <title>Thioclava indica sp. nov., isolated from surface seawater of the Indian Ocean.</title>
        <authorList>
            <person name="Liu Y."/>
            <person name="Lai Q."/>
            <person name="Du J."/>
            <person name="Xu H."/>
            <person name="Jiang L."/>
            <person name="Shao Z."/>
        </authorList>
    </citation>
    <scope>NUCLEOTIDE SEQUENCE [LARGE SCALE GENOMIC DNA]</scope>
    <source>
        <strain evidence="2 3">13D2W-2</strain>
    </source>
</reference>
<gene>
    <name evidence="2" type="ORF">DW2_15080</name>
</gene>
<dbReference type="Pfam" id="PF12100">
    <property type="entry name" value="DUF3576"/>
    <property type="match status" value="1"/>
</dbReference>
<dbReference type="Proteomes" id="UP000028607">
    <property type="component" value="Unassembled WGS sequence"/>
</dbReference>
<keyword evidence="3" id="KW-1185">Reference proteome</keyword>
<dbReference type="InterPro" id="IPR021959">
    <property type="entry name" value="DUF3576"/>
</dbReference>
<comment type="caution">
    <text evidence="2">The sequence shown here is derived from an EMBL/GenBank/DDBJ whole genome shotgun (WGS) entry which is preliminary data.</text>
</comment>
<evidence type="ECO:0000313" key="2">
    <source>
        <dbReference type="EMBL" id="KFE34054.1"/>
    </source>
</evidence>
<dbReference type="EMBL" id="AQRC01000013">
    <property type="protein sequence ID" value="KFE34054.1"/>
    <property type="molecule type" value="Genomic_DNA"/>
</dbReference>
<proteinExistence type="predicted"/>
<protein>
    <recommendedName>
        <fullName evidence="4">Lipoprotein</fullName>
    </recommendedName>
</protein>
<dbReference type="STRING" id="1317124.DW2_15080"/>
<dbReference type="PROSITE" id="PS51257">
    <property type="entry name" value="PROKAR_LIPOPROTEIN"/>
    <property type="match status" value="1"/>
</dbReference>